<keyword evidence="3 9" id="KW-0378">Hydrolase</keyword>
<feature type="site" description="Important for catalytic activity" evidence="7">
    <location>
        <position position="230"/>
    </location>
</feature>
<dbReference type="GO" id="GO:0046872">
    <property type="term" value="F:metal ion binding"/>
    <property type="evidence" value="ECO:0007669"/>
    <property type="project" value="UniProtKB-KW"/>
</dbReference>
<feature type="site" description="Transition state stabilizer" evidence="7">
    <location>
        <position position="153"/>
    </location>
</feature>
<dbReference type="Gene3D" id="3.60.10.10">
    <property type="entry name" value="Endonuclease/exonuclease/phosphatase"/>
    <property type="match status" value="1"/>
</dbReference>
<dbReference type="PROSITE" id="PS51435">
    <property type="entry name" value="AP_NUCLEASE_F1_4"/>
    <property type="match status" value="1"/>
</dbReference>
<feature type="binding site" evidence="6">
    <location>
        <position position="7"/>
    </location>
    <ligand>
        <name>Mg(2+)</name>
        <dbReference type="ChEBI" id="CHEBI:18420"/>
        <label>1</label>
    </ligand>
</feature>
<dbReference type="CDD" id="cd09086">
    <property type="entry name" value="ExoIII-like_AP-endo"/>
    <property type="match status" value="1"/>
</dbReference>
<dbReference type="EC" id="3.1.11.2" evidence="9"/>
<keyword evidence="6" id="KW-0464">Manganese</keyword>
<feature type="binding site" evidence="6">
    <location>
        <position position="260"/>
    </location>
    <ligand>
        <name>Mg(2+)</name>
        <dbReference type="ChEBI" id="CHEBI:18420"/>
        <label>1</label>
    </ligand>
</feature>
<dbReference type="Pfam" id="PF03372">
    <property type="entry name" value="Exo_endo_phos"/>
    <property type="match status" value="1"/>
</dbReference>
<keyword evidence="2 6" id="KW-0479">Metal-binding</keyword>
<dbReference type="Proteomes" id="UP000242301">
    <property type="component" value="Unassembled WGS sequence"/>
</dbReference>
<comment type="cofactor">
    <cofactor evidence="6">
        <name>Mg(2+)</name>
        <dbReference type="ChEBI" id="CHEBI:18420"/>
    </cofactor>
    <cofactor evidence="6">
        <name>Mn(2+)</name>
        <dbReference type="ChEBI" id="CHEBI:29035"/>
    </cofactor>
    <text evidence="6">Probably binds two magnesium or manganese ions per subunit.</text>
</comment>
<dbReference type="NCBIfam" id="TIGR00633">
    <property type="entry name" value="xth"/>
    <property type="match status" value="1"/>
</dbReference>
<proteinExistence type="inferred from homology"/>
<dbReference type="SUPFAM" id="SSF56219">
    <property type="entry name" value="DNase I-like"/>
    <property type="match status" value="1"/>
</dbReference>
<dbReference type="InterPro" id="IPR004808">
    <property type="entry name" value="AP_endonuc_1"/>
</dbReference>
<name>A0A0M6W7F6_9GAMM</name>
<feature type="binding site" evidence="6">
    <location>
        <position position="34"/>
    </location>
    <ligand>
        <name>Mg(2+)</name>
        <dbReference type="ChEBI" id="CHEBI:18420"/>
        <label>1</label>
    </ligand>
</feature>
<evidence type="ECO:0000256" key="3">
    <source>
        <dbReference type="ARBA" id="ARBA00022801"/>
    </source>
</evidence>
<protein>
    <submittedName>
        <fullName evidence="9">Exodeoxyribonuclease III</fullName>
        <ecNumber evidence="9">3.1.11.2</ecNumber>
    </submittedName>
</protein>
<keyword evidence="4 6" id="KW-0460">Magnesium</keyword>
<evidence type="ECO:0000256" key="4">
    <source>
        <dbReference type="ARBA" id="ARBA00022842"/>
    </source>
</evidence>
<dbReference type="InterPro" id="IPR037493">
    <property type="entry name" value="ExoIII-like"/>
</dbReference>
<reference evidence="10" key="1">
    <citation type="submission" date="2015-05" db="EMBL/GenBank/DDBJ databases">
        <authorList>
            <person name="Manzano-Marin A."/>
        </authorList>
    </citation>
    <scope>NUCLEOTIDE SEQUENCE [LARGE SCALE GENOMIC DNA]</scope>
    <source>
        <strain evidence="10">officinalis</strain>
    </source>
</reference>
<feature type="binding site" evidence="6">
    <location>
        <position position="259"/>
    </location>
    <ligand>
        <name>Mg(2+)</name>
        <dbReference type="ChEBI" id="CHEBI:18420"/>
        <label>1</label>
    </ligand>
</feature>
<evidence type="ECO:0000256" key="1">
    <source>
        <dbReference type="ARBA" id="ARBA00007092"/>
    </source>
</evidence>
<dbReference type="InterPro" id="IPR005135">
    <property type="entry name" value="Endo/exonuclease/phosphatase"/>
</dbReference>
<dbReference type="GO" id="GO:0008311">
    <property type="term" value="F:double-stranded DNA 3'-5' DNA exonuclease activity"/>
    <property type="evidence" value="ECO:0007669"/>
    <property type="project" value="UniProtKB-EC"/>
</dbReference>
<feature type="active site" description="Proton acceptor" evidence="5">
    <location>
        <position position="260"/>
    </location>
</feature>
<dbReference type="NCBIfam" id="NF008733">
    <property type="entry name" value="PRK11756.1"/>
    <property type="match status" value="1"/>
</dbReference>
<evidence type="ECO:0000313" key="10">
    <source>
        <dbReference type="Proteomes" id="UP000242301"/>
    </source>
</evidence>
<organism evidence="9 10">
    <name type="scientific">Candidatus Providencia siddallii</name>
    <dbReference type="NCBI Taxonomy" id="1715285"/>
    <lineage>
        <taxon>Bacteria</taxon>
        <taxon>Pseudomonadati</taxon>
        <taxon>Pseudomonadota</taxon>
        <taxon>Gammaproteobacteria</taxon>
        <taxon>Enterobacterales</taxon>
        <taxon>Morganellaceae</taxon>
        <taxon>Providencia</taxon>
    </lineage>
</organism>
<dbReference type="InterPro" id="IPR036691">
    <property type="entry name" value="Endo/exonu/phosph_ase_sf"/>
</dbReference>
<evidence type="ECO:0000256" key="2">
    <source>
        <dbReference type="ARBA" id="ARBA00022723"/>
    </source>
</evidence>
<accession>A0A0M6W7F6</accession>
<sequence length="274" mass="32042">MKFISFNINGLRAHLHQLKAIIEKHKPEIIGLQEIKVNNDMFPFDEINKLGYYAFCNGQKAYYGVAILSKKKPFKIIKGLPYDEINAQSRVITLNIYNNKCPLVIVNAYFPQGDNRSNQKKFFLKKVFYQDLLNYVIHIQKTKAQLIVMGDMNISPNDLDIGIGDIKRNLWLKKGKCSFLPEEREWLSNLLNSGNLIDTYRAKNPDENSFFSWFDYRFKRFNDNCGLRIDLILVCKNLIKYCIASGIDYEIRGMIKPSDHAPVWSEFDIKNFRF</sequence>
<dbReference type="AlphaFoldDB" id="A0A0M6W7F6"/>
<evidence type="ECO:0000256" key="7">
    <source>
        <dbReference type="PIRSR" id="PIRSR604808-3"/>
    </source>
</evidence>
<feature type="binding site" evidence="6">
    <location>
        <position position="151"/>
    </location>
    <ligand>
        <name>Mg(2+)</name>
        <dbReference type="ChEBI" id="CHEBI:18420"/>
        <label>1</label>
    </ligand>
</feature>
<comment type="similarity">
    <text evidence="1">Belongs to the DNA repair enzymes AP/ExoA family.</text>
</comment>
<gene>
    <name evidence="9" type="primary">xthA</name>
    <name evidence="9" type="ORF">SOFFGTOCOR_0361</name>
</gene>
<dbReference type="STRING" id="1715285.SOFFGTOCOR_0361"/>
<feature type="domain" description="Endonuclease/exonuclease/phosphatase" evidence="8">
    <location>
        <begin position="4"/>
        <end position="260"/>
    </location>
</feature>
<dbReference type="PANTHER" id="PTHR43250:SF2">
    <property type="entry name" value="EXODEOXYRIBONUCLEASE III"/>
    <property type="match status" value="1"/>
</dbReference>
<feature type="active site" evidence="5">
    <location>
        <position position="109"/>
    </location>
</feature>
<dbReference type="EMBL" id="CVRF01000003">
    <property type="protein sequence ID" value="CRK85778.1"/>
    <property type="molecule type" value="Genomic_DNA"/>
</dbReference>
<dbReference type="NCBIfam" id="TIGR00195">
    <property type="entry name" value="exoDNase_III"/>
    <property type="match status" value="1"/>
</dbReference>
<dbReference type="GO" id="GO:0006281">
    <property type="term" value="P:DNA repair"/>
    <property type="evidence" value="ECO:0007669"/>
    <property type="project" value="InterPro"/>
</dbReference>
<evidence type="ECO:0000259" key="8">
    <source>
        <dbReference type="Pfam" id="PF03372"/>
    </source>
</evidence>
<evidence type="ECO:0000313" key="9">
    <source>
        <dbReference type="EMBL" id="CRK85778.1"/>
    </source>
</evidence>
<evidence type="ECO:0000256" key="5">
    <source>
        <dbReference type="PIRSR" id="PIRSR604808-1"/>
    </source>
</evidence>
<evidence type="ECO:0000256" key="6">
    <source>
        <dbReference type="PIRSR" id="PIRSR604808-2"/>
    </source>
</evidence>
<feature type="active site" description="Proton donor/acceptor" evidence="5">
    <location>
        <position position="151"/>
    </location>
</feature>
<dbReference type="PANTHER" id="PTHR43250">
    <property type="entry name" value="EXODEOXYRIBONUCLEASE III"/>
    <property type="match status" value="1"/>
</dbReference>
<feature type="site" description="Interaction with DNA substrate" evidence="7">
    <location>
        <position position="260"/>
    </location>
</feature>
<keyword evidence="10" id="KW-1185">Reference proteome</keyword>
<feature type="binding site" evidence="6">
    <location>
        <position position="153"/>
    </location>
    <ligand>
        <name>Mg(2+)</name>
        <dbReference type="ChEBI" id="CHEBI:18420"/>
        <label>1</label>
    </ligand>
</feature>